<gene>
    <name evidence="1" type="ORF">GU927_007650</name>
</gene>
<sequence>MTPDDTPLSVESAAPRQGTPAHVVAFCADAGSALSPILSTLAAQGARITTVALRHLPLEWFDNYATSYDIALVDADALGDKVDMIDFGMRLRRFAPELPVIMLSARIAANDTTTERMAFCDVTLRLPVAEVTLFESLSIALENHAYWRDSRFESRLLAPRNRPRPPPPPAA</sequence>
<proteinExistence type="predicted"/>
<keyword evidence="2" id="KW-1185">Reference proteome</keyword>
<dbReference type="SUPFAM" id="SSF52172">
    <property type="entry name" value="CheY-like"/>
    <property type="match status" value="1"/>
</dbReference>
<evidence type="ECO:0008006" key="3">
    <source>
        <dbReference type="Google" id="ProtNLM"/>
    </source>
</evidence>
<comment type="caution">
    <text evidence="1">The sequence shown here is derived from an EMBL/GenBank/DDBJ whole genome shotgun (WGS) entry which is preliminary data.</text>
</comment>
<protein>
    <recommendedName>
        <fullName evidence="3">Response regulatory domain-containing protein</fullName>
    </recommendedName>
</protein>
<organism evidence="1 2">
    <name type="scientific">Paragemmobacter amnigenus</name>
    <dbReference type="NCBI Taxonomy" id="2852097"/>
    <lineage>
        <taxon>Bacteria</taxon>
        <taxon>Pseudomonadati</taxon>
        <taxon>Pseudomonadota</taxon>
        <taxon>Alphaproteobacteria</taxon>
        <taxon>Rhodobacterales</taxon>
        <taxon>Paracoccaceae</taxon>
        <taxon>Paragemmobacter</taxon>
    </lineage>
</organism>
<dbReference type="RefSeq" id="WP_161761759.1">
    <property type="nucleotide sequence ID" value="NZ_JAAATX020000004.1"/>
</dbReference>
<evidence type="ECO:0000313" key="1">
    <source>
        <dbReference type="EMBL" id="MBU9697720.1"/>
    </source>
</evidence>
<reference evidence="1 2" key="1">
    <citation type="submission" date="2021-06" db="EMBL/GenBank/DDBJ databases">
        <title>Rhodobacteraceae bacterium strain HSP-20.</title>
        <authorList>
            <person name="Chen W.-M."/>
        </authorList>
    </citation>
    <scope>NUCLEOTIDE SEQUENCE [LARGE SCALE GENOMIC DNA]</scope>
    <source>
        <strain evidence="1 2">HSP-20</strain>
    </source>
</reference>
<name>A0ABS6J2C6_9RHOB</name>
<accession>A0ABS6J2C6</accession>
<dbReference type="Gene3D" id="3.40.50.2300">
    <property type="match status" value="1"/>
</dbReference>
<dbReference type="Proteomes" id="UP000731907">
    <property type="component" value="Unassembled WGS sequence"/>
</dbReference>
<dbReference type="EMBL" id="JAAATX020000004">
    <property type="protein sequence ID" value="MBU9697720.1"/>
    <property type="molecule type" value="Genomic_DNA"/>
</dbReference>
<evidence type="ECO:0000313" key="2">
    <source>
        <dbReference type="Proteomes" id="UP000731907"/>
    </source>
</evidence>
<dbReference type="InterPro" id="IPR011006">
    <property type="entry name" value="CheY-like_superfamily"/>
</dbReference>